<keyword evidence="5" id="KW-0206">Cytoskeleton</keyword>
<evidence type="ECO:0000256" key="7">
    <source>
        <dbReference type="SAM" id="MobiDB-lite"/>
    </source>
</evidence>
<comment type="caution">
    <text evidence="9">The sequence shown here is derived from an EMBL/GenBank/DDBJ whole genome shotgun (WGS) entry which is preliminary data.</text>
</comment>
<dbReference type="PRINTS" id="PR00380">
    <property type="entry name" value="KINESINHEAVY"/>
</dbReference>
<proteinExistence type="inferred from homology"/>
<evidence type="ECO:0000259" key="8">
    <source>
        <dbReference type="PROSITE" id="PS50067"/>
    </source>
</evidence>
<dbReference type="GO" id="GO:0005874">
    <property type="term" value="C:microtubule"/>
    <property type="evidence" value="ECO:0007669"/>
    <property type="project" value="UniProtKB-KW"/>
</dbReference>
<dbReference type="PROSITE" id="PS50067">
    <property type="entry name" value="KINESIN_MOTOR_2"/>
    <property type="match status" value="1"/>
</dbReference>
<evidence type="ECO:0000256" key="5">
    <source>
        <dbReference type="ARBA" id="ARBA00023212"/>
    </source>
</evidence>
<dbReference type="Proteomes" id="UP000572268">
    <property type="component" value="Unassembled WGS sequence"/>
</dbReference>
<evidence type="ECO:0000256" key="1">
    <source>
        <dbReference type="ARBA" id="ARBA00004245"/>
    </source>
</evidence>
<feature type="domain" description="Kinesin motor" evidence="8">
    <location>
        <begin position="550"/>
        <end position="879"/>
    </location>
</feature>
<dbReference type="GO" id="GO:0007018">
    <property type="term" value="P:microtubule-based movement"/>
    <property type="evidence" value="ECO:0007669"/>
    <property type="project" value="InterPro"/>
</dbReference>
<dbReference type="InterPro" id="IPR036961">
    <property type="entry name" value="Kinesin_motor_dom_sf"/>
</dbReference>
<keyword evidence="6" id="KW-0547">Nucleotide-binding</keyword>
<dbReference type="Pfam" id="PF00225">
    <property type="entry name" value="Kinesin"/>
    <property type="match status" value="1"/>
</dbReference>
<dbReference type="InterPro" id="IPR027417">
    <property type="entry name" value="P-loop_NTPase"/>
</dbReference>
<feature type="region of interest" description="Disordered" evidence="7">
    <location>
        <begin position="529"/>
        <end position="549"/>
    </location>
</feature>
<comment type="similarity">
    <text evidence="6">Belongs to the TRAFAC class myosin-kinesin ATPase superfamily. Kinesin family.</text>
</comment>
<protein>
    <recommendedName>
        <fullName evidence="8">Kinesin motor domain-containing protein</fullName>
    </recommendedName>
</protein>
<feature type="region of interest" description="Disordered" evidence="7">
    <location>
        <begin position="69"/>
        <end position="94"/>
    </location>
</feature>
<feature type="compositionally biased region" description="Gly residues" evidence="7">
    <location>
        <begin position="531"/>
        <end position="549"/>
    </location>
</feature>
<evidence type="ECO:0000256" key="3">
    <source>
        <dbReference type="ARBA" id="ARBA00022701"/>
    </source>
</evidence>
<feature type="region of interest" description="Disordered" evidence="7">
    <location>
        <begin position="328"/>
        <end position="502"/>
    </location>
</feature>
<accession>A0A7J6L765</accession>
<evidence type="ECO:0000256" key="2">
    <source>
        <dbReference type="ARBA" id="ARBA00022490"/>
    </source>
</evidence>
<keyword evidence="6" id="KW-0067">ATP-binding</keyword>
<feature type="binding site" evidence="6">
    <location>
        <begin position="643"/>
        <end position="650"/>
    </location>
    <ligand>
        <name>ATP</name>
        <dbReference type="ChEBI" id="CHEBI:30616"/>
    </ligand>
</feature>
<organism evidence="9 10">
    <name type="scientific">Perkinsus olseni</name>
    <name type="common">Perkinsus atlanticus</name>
    <dbReference type="NCBI Taxonomy" id="32597"/>
    <lineage>
        <taxon>Eukaryota</taxon>
        <taxon>Sar</taxon>
        <taxon>Alveolata</taxon>
        <taxon>Perkinsozoa</taxon>
        <taxon>Perkinsea</taxon>
        <taxon>Perkinsida</taxon>
        <taxon>Perkinsidae</taxon>
        <taxon>Perkinsus</taxon>
    </lineage>
</organism>
<evidence type="ECO:0000313" key="9">
    <source>
        <dbReference type="EMBL" id="KAF4655026.1"/>
    </source>
</evidence>
<dbReference type="GO" id="GO:0003777">
    <property type="term" value="F:microtubule motor activity"/>
    <property type="evidence" value="ECO:0007669"/>
    <property type="project" value="InterPro"/>
</dbReference>
<evidence type="ECO:0000256" key="4">
    <source>
        <dbReference type="ARBA" id="ARBA00023175"/>
    </source>
</evidence>
<comment type="subcellular location">
    <subcellularLocation>
        <location evidence="1">Cytoplasm</location>
        <location evidence="1">Cytoskeleton</location>
    </subcellularLocation>
</comment>
<dbReference type="Gene3D" id="3.40.850.10">
    <property type="entry name" value="Kinesin motor domain"/>
    <property type="match status" value="1"/>
</dbReference>
<reference evidence="9 10" key="1">
    <citation type="submission" date="2020-04" db="EMBL/GenBank/DDBJ databases">
        <title>Perkinsus olseni comparative genomics.</title>
        <authorList>
            <person name="Bogema D.R."/>
        </authorList>
    </citation>
    <scope>NUCLEOTIDE SEQUENCE [LARGE SCALE GENOMIC DNA]</scope>
    <source>
        <strain evidence="9">ATCC PRA-31</strain>
    </source>
</reference>
<dbReference type="InterPro" id="IPR027640">
    <property type="entry name" value="Kinesin-like_fam"/>
</dbReference>
<dbReference type="GO" id="GO:0007019">
    <property type="term" value="P:microtubule depolymerization"/>
    <property type="evidence" value="ECO:0007669"/>
    <property type="project" value="TreeGrafter"/>
</dbReference>
<dbReference type="EMBL" id="JABANN010000672">
    <property type="protein sequence ID" value="KAF4655026.1"/>
    <property type="molecule type" value="Genomic_DNA"/>
</dbReference>
<keyword evidence="4 6" id="KW-0505">Motor protein</keyword>
<feature type="compositionally biased region" description="Basic and acidic residues" evidence="7">
    <location>
        <begin position="345"/>
        <end position="374"/>
    </location>
</feature>
<dbReference type="AlphaFoldDB" id="A0A7J6L765"/>
<keyword evidence="2" id="KW-0963">Cytoplasm</keyword>
<dbReference type="SMART" id="SM00129">
    <property type="entry name" value="KISc"/>
    <property type="match status" value="1"/>
</dbReference>
<dbReference type="PANTHER" id="PTHR47971">
    <property type="entry name" value="KINESIN-RELATED PROTEIN 6"/>
    <property type="match status" value="1"/>
</dbReference>
<dbReference type="GO" id="GO:0005524">
    <property type="term" value="F:ATP binding"/>
    <property type="evidence" value="ECO:0007669"/>
    <property type="project" value="UniProtKB-UniRule"/>
</dbReference>
<dbReference type="GO" id="GO:0008017">
    <property type="term" value="F:microtubule binding"/>
    <property type="evidence" value="ECO:0007669"/>
    <property type="project" value="InterPro"/>
</dbReference>
<evidence type="ECO:0000256" key="6">
    <source>
        <dbReference type="PROSITE-ProRule" id="PRU00283"/>
    </source>
</evidence>
<dbReference type="SUPFAM" id="SSF52540">
    <property type="entry name" value="P-loop containing nucleoside triphosphate hydrolases"/>
    <property type="match status" value="1"/>
</dbReference>
<sequence>MGLRAHWLCGLSGTVRLDNLGKGHAQPVHWDLIAGCAQQGLNITERHVESVHYSCDVLAAEAAERAREEQEALRRKNRNKVTWEDGPSGKGDMRKKRWITKGTIMLGRMKEAGRESSDAKLGYGVREGPPVKVGIDFSRRRVPKPLGDKYGEKVGWMGGQLGKLDKGCGGGGGAVDVYREADVGREFEARMRGNHAAASFNVQSGCYVPRLEANDVRGELNRMGLLIGEPAEPAPWRHTAVGGSSGEKYVEERDFDLWRQRGRGERCEAKRGWVEVCGGDLIARAEKLKVERRKAKEAAVSREKVVGEEEETLMEVHDNVNYNPLSYVDNGNARKEEDAGGTLRGESEFLRTKAVEEYLKQGEGKEEVPEDGEKTGPMQWEWIGPPQTETRPAEGAENGGVGEEGKSASTPAELRDSDAVGGGVLDGSAAEQQQPADALPTSLAEKLSRRREPPAGRQPKSGSVRPRLVEGRGPPEGHPLQTRSSKPRLLNSSSGRVRGTRQMYDKNTLRIIGRDSFIKAIRLWRKDNMKGGSGPDAGGGTEANQGGGGGVHVCVRKRPLFEKEESVKLEYDVVSCIDEHTVTLHNCLYQADLKRPLISHLSCKFARIFDEGADNEFVYKNSGSQQMVLNACRGGLSTMFMFGQTGSGKTHTMTSIESRSAKDIFQNIPEGSSVTVSFIEICGKHVFDLVPPKRTEIRLRDAGKNTVILEGAESVSVDDAEMLIEIARQSHTRRKTETTGANDVSSRSHAVCRITIMRPGGSGNGSLVLVDCAGTERRKDSFYHDKIRQQEGAEINASLHALKECIRYRMLRQNNTGVAVEKEGSTFVPFRASALTRVLAEGFVRPDALLHVMATISPCATDIEHSISTLKAVSMLSGKEDALTEVRQTELFPIVKKELPKHPKHWDEEELRRWIGTVSNGAFKAVQPASGTTGAMAVRWPAKRFVQLCGGDEARGHRLYNTLHNIMEEVTKVKENQRK</sequence>
<dbReference type="PANTHER" id="PTHR47971:SF8">
    <property type="entry name" value="KINESIN-LIKE PROTEIN"/>
    <property type="match status" value="1"/>
</dbReference>
<evidence type="ECO:0000313" key="10">
    <source>
        <dbReference type="Proteomes" id="UP000572268"/>
    </source>
</evidence>
<dbReference type="InterPro" id="IPR001752">
    <property type="entry name" value="Kinesin_motor_dom"/>
</dbReference>
<keyword evidence="3" id="KW-0493">Microtubule</keyword>
<name>A0A7J6L765_PEROL</name>
<gene>
    <name evidence="9" type="ORF">FOL46_008427</name>
</gene>